<sequence>MSSDRPESRSKAVYKDIEEKIVTLVISPGRLVTEQDLCTLSGFGRTPVREAVQKLERDMLVSVLPRRGILIEPIDAQKAIKTLDVRRRLEPFLTARAANFAESTERWRFGQLAERIEETGQTGDTLAFMALDRELNDRVAEAARHDIACKVVFPLHAISRRIGYLLARETNTGPGSAVDNHSRMARALAEGNEAAARDALEETFETSEATALKVEAMIDRGQIKFPAA</sequence>
<dbReference type="PANTHER" id="PTHR43537">
    <property type="entry name" value="TRANSCRIPTIONAL REGULATOR, GNTR FAMILY"/>
    <property type="match status" value="1"/>
</dbReference>
<name>A0A1M5QPY6_9RHOB</name>
<dbReference type="InterPro" id="IPR008920">
    <property type="entry name" value="TF_FadR/GntR_C"/>
</dbReference>
<dbReference type="SMART" id="SM00345">
    <property type="entry name" value="HTH_GNTR"/>
    <property type="match status" value="1"/>
</dbReference>
<evidence type="ECO:0000256" key="1">
    <source>
        <dbReference type="ARBA" id="ARBA00023015"/>
    </source>
</evidence>
<dbReference type="Gene3D" id="1.20.120.530">
    <property type="entry name" value="GntR ligand-binding domain-like"/>
    <property type="match status" value="1"/>
</dbReference>
<dbReference type="PROSITE" id="PS50949">
    <property type="entry name" value="HTH_GNTR"/>
    <property type="match status" value="1"/>
</dbReference>
<dbReference type="SUPFAM" id="SSF48008">
    <property type="entry name" value="GntR ligand-binding domain-like"/>
    <property type="match status" value="1"/>
</dbReference>
<protein>
    <submittedName>
        <fullName evidence="5">DNA-binding transcriptional regulator, GntR family</fullName>
    </submittedName>
</protein>
<evidence type="ECO:0000313" key="6">
    <source>
        <dbReference type="Proteomes" id="UP000184211"/>
    </source>
</evidence>
<dbReference type="InterPro" id="IPR036390">
    <property type="entry name" value="WH_DNA-bd_sf"/>
</dbReference>
<dbReference type="PANTHER" id="PTHR43537:SF45">
    <property type="entry name" value="GNTR FAMILY REGULATORY PROTEIN"/>
    <property type="match status" value="1"/>
</dbReference>
<dbReference type="Pfam" id="PF07729">
    <property type="entry name" value="FCD"/>
    <property type="match status" value="1"/>
</dbReference>
<gene>
    <name evidence="5" type="ORF">SAMN04488044_2072</name>
</gene>
<evidence type="ECO:0000256" key="3">
    <source>
        <dbReference type="ARBA" id="ARBA00023163"/>
    </source>
</evidence>
<evidence type="ECO:0000259" key="4">
    <source>
        <dbReference type="PROSITE" id="PS50949"/>
    </source>
</evidence>
<proteinExistence type="predicted"/>
<dbReference type="STRING" id="870908.SAMN04488044_2072"/>
<dbReference type="OrthoDB" id="9806293at2"/>
<reference evidence="6" key="1">
    <citation type="submission" date="2016-11" db="EMBL/GenBank/DDBJ databases">
        <authorList>
            <person name="Varghese N."/>
            <person name="Submissions S."/>
        </authorList>
    </citation>
    <scope>NUCLEOTIDE SEQUENCE [LARGE SCALE GENOMIC DNA]</scope>
    <source>
        <strain evidence="6">DSM 28223</strain>
    </source>
</reference>
<dbReference type="SUPFAM" id="SSF46785">
    <property type="entry name" value="Winged helix' DNA-binding domain"/>
    <property type="match status" value="1"/>
</dbReference>
<accession>A0A1M5QPY6</accession>
<dbReference type="GO" id="GO:0003700">
    <property type="term" value="F:DNA-binding transcription factor activity"/>
    <property type="evidence" value="ECO:0007669"/>
    <property type="project" value="InterPro"/>
</dbReference>
<dbReference type="AlphaFoldDB" id="A0A1M5QPY6"/>
<organism evidence="5 6">
    <name type="scientific">Cognatishimia maritima</name>
    <dbReference type="NCBI Taxonomy" id="870908"/>
    <lineage>
        <taxon>Bacteria</taxon>
        <taxon>Pseudomonadati</taxon>
        <taxon>Pseudomonadota</taxon>
        <taxon>Alphaproteobacteria</taxon>
        <taxon>Rhodobacterales</taxon>
        <taxon>Paracoccaceae</taxon>
        <taxon>Cognatishimia</taxon>
    </lineage>
</organism>
<feature type="domain" description="HTH gntR-type" evidence="4">
    <location>
        <begin position="7"/>
        <end position="74"/>
    </location>
</feature>
<dbReference type="Proteomes" id="UP000184211">
    <property type="component" value="Unassembled WGS sequence"/>
</dbReference>
<dbReference type="InterPro" id="IPR011711">
    <property type="entry name" value="GntR_C"/>
</dbReference>
<dbReference type="Pfam" id="PF00392">
    <property type="entry name" value="GntR"/>
    <property type="match status" value="1"/>
</dbReference>
<keyword evidence="3" id="KW-0804">Transcription</keyword>
<dbReference type="InterPro" id="IPR000524">
    <property type="entry name" value="Tscrpt_reg_HTH_GntR"/>
</dbReference>
<keyword evidence="2 5" id="KW-0238">DNA-binding</keyword>
<dbReference type="InterPro" id="IPR036388">
    <property type="entry name" value="WH-like_DNA-bd_sf"/>
</dbReference>
<dbReference type="RefSeq" id="WP_072792956.1">
    <property type="nucleotide sequence ID" value="NZ_FQWM01000003.1"/>
</dbReference>
<keyword evidence="6" id="KW-1185">Reference proteome</keyword>
<evidence type="ECO:0000313" key="5">
    <source>
        <dbReference type="EMBL" id="SHH16165.1"/>
    </source>
</evidence>
<dbReference type="GO" id="GO:0003677">
    <property type="term" value="F:DNA binding"/>
    <property type="evidence" value="ECO:0007669"/>
    <property type="project" value="UniProtKB-KW"/>
</dbReference>
<keyword evidence="1" id="KW-0805">Transcription regulation</keyword>
<dbReference type="EMBL" id="FQWM01000003">
    <property type="protein sequence ID" value="SHH16165.1"/>
    <property type="molecule type" value="Genomic_DNA"/>
</dbReference>
<dbReference type="Gene3D" id="1.10.10.10">
    <property type="entry name" value="Winged helix-like DNA-binding domain superfamily/Winged helix DNA-binding domain"/>
    <property type="match status" value="1"/>
</dbReference>
<evidence type="ECO:0000256" key="2">
    <source>
        <dbReference type="ARBA" id="ARBA00023125"/>
    </source>
</evidence>